<dbReference type="Proteomes" id="UP000281406">
    <property type="component" value="Unassembled WGS sequence"/>
</dbReference>
<dbReference type="EMBL" id="RJVU01042597">
    <property type="protein sequence ID" value="ROL45306.1"/>
    <property type="molecule type" value="Genomic_DNA"/>
</dbReference>
<proteinExistence type="predicted"/>
<comment type="caution">
    <text evidence="1">The sequence shown here is derived from an EMBL/GenBank/DDBJ whole genome shotgun (WGS) entry which is preliminary data.</text>
</comment>
<accession>A0A3N0YGD6</accession>
<reference evidence="1 2" key="1">
    <citation type="submission" date="2018-10" db="EMBL/GenBank/DDBJ databases">
        <title>Genome assembly for a Yunnan-Guizhou Plateau 3E fish, Anabarilius grahami (Regan), and its evolutionary and genetic applications.</title>
        <authorList>
            <person name="Jiang W."/>
        </authorList>
    </citation>
    <scope>NUCLEOTIDE SEQUENCE [LARGE SCALE GENOMIC DNA]</scope>
    <source>
        <strain evidence="1">AG-KIZ</strain>
        <tissue evidence="1">Muscle</tissue>
    </source>
</reference>
<name>A0A3N0YGD6_ANAGA</name>
<keyword evidence="2" id="KW-1185">Reference proteome</keyword>
<evidence type="ECO:0000313" key="1">
    <source>
        <dbReference type="EMBL" id="ROL45306.1"/>
    </source>
</evidence>
<protein>
    <submittedName>
        <fullName evidence="1">Uncharacterized protein</fullName>
    </submittedName>
</protein>
<dbReference type="AlphaFoldDB" id="A0A3N0YGD6"/>
<sequence>MSNVIMTKMLCDEMECCRVMCAMTVFMAAFAIRCSGVRSAVRLRDGHLRVPMPTLKPNKHCCIYDVHRI</sequence>
<organism evidence="1 2">
    <name type="scientific">Anabarilius grahami</name>
    <name type="common">Kanglang fish</name>
    <name type="synonym">Barilius grahami</name>
    <dbReference type="NCBI Taxonomy" id="495550"/>
    <lineage>
        <taxon>Eukaryota</taxon>
        <taxon>Metazoa</taxon>
        <taxon>Chordata</taxon>
        <taxon>Craniata</taxon>
        <taxon>Vertebrata</taxon>
        <taxon>Euteleostomi</taxon>
        <taxon>Actinopterygii</taxon>
        <taxon>Neopterygii</taxon>
        <taxon>Teleostei</taxon>
        <taxon>Ostariophysi</taxon>
        <taxon>Cypriniformes</taxon>
        <taxon>Xenocyprididae</taxon>
        <taxon>Xenocypridinae</taxon>
        <taxon>Xenocypridinae incertae sedis</taxon>
        <taxon>Anabarilius</taxon>
    </lineage>
</organism>
<gene>
    <name evidence="1" type="ORF">DPX16_0964</name>
</gene>
<evidence type="ECO:0000313" key="2">
    <source>
        <dbReference type="Proteomes" id="UP000281406"/>
    </source>
</evidence>